<dbReference type="InterPro" id="IPR024079">
    <property type="entry name" value="MetalloPept_cat_dom_sf"/>
</dbReference>
<name>A0A5S4GW53_9ACTN</name>
<dbReference type="GO" id="GO:0008237">
    <property type="term" value="F:metallopeptidase activity"/>
    <property type="evidence" value="ECO:0007669"/>
    <property type="project" value="InterPro"/>
</dbReference>
<protein>
    <submittedName>
        <fullName evidence="1">Uncharacterized protein</fullName>
    </submittedName>
</protein>
<comment type="caution">
    <text evidence="1">The sequence shown here is derived from an EMBL/GenBank/DDBJ whole genome shotgun (WGS) entry which is preliminary data.</text>
</comment>
<proteinExistence type="predicted"/>
<dbReference type="RefSeq" id="WP_138689242.1">
    <property type="nucleotide sequence ID" value="NZ_JBHSAZ010000044.1"/>
</dbReference>
<dbReference type="AlphaFoldDB" id="A0A5S4GW53"/>
<sequence>MDVGAIEERLVRAWDPGTFPPAEVLLAIMTLAAVPRALGVRLAAHLTGGVVVGPGAVPDLPGFGDLRGVELPVQRGGWERSAGVYDPNRRRIGVGSVPSPSVSVAGHELGHATDHMDGMPSHGEFWAGLHALRAEHLAPPYRQDVAELFAEAFACVLTRRARRLITLFGDEYAAQQAYLWLAGRYGVG</sequence>
<dbReference type="Proteomes" id="UP000306628">
    <property type="component" value="Unassembled WGS sequence"/>
</dbReference>
<dbReference type="OrthoDB" id="3527100at2"/>
<dbReference type="EMBL" id="VCKX01000020">
    <property type="protein sequence ID" value="TMR36962.1"/>
    <property type="molecule type" value="Genomic_DNA"/>
</dbReference>
<evidence type="ECO:0000313" key="2">
    <source>
        <dbReference type="Proteomes" id="UP000306628"/>
    </source>
</evidence>
<dbReference type="Gene3D" id="3.40.390.10">
    <property type="entry name" value="Collagenase (Catalytic Domain)"/>
    <property type="match status" value="1"/>
</dbReference>
<gene>
    <name evidence="1" type="ORF">ETD85_09430</name>
</gene>
<keyword evidence="2" id="KW-1185">Reference proteome</keyword>
<reference evidence="1 2" key="1">
    <citation type="submission" date="2019-05" db="EMBL/GenBank/DDBJ databases">
        <title>Draft genome sequence of Nonomuraea zeae DSM 100528.</title>
        <authorList>
            <person name="Saricaoglu S."/>
            <person name="Isik K."/>
        </authorList>
    </citation>
    <scope>NUCLEOTIDE SEQUENCE [LARGE SCALE GENOMIC DNA]</scope>
    <source>
        <strain evidence="1 2">DSM 100528</strain>
    </source>
</reference>
<evidence type="ECO:0000313" key="1">
    <source>
        <dbReference type="EMBL" id="TMR36962.1"/>
    </source>
</evidence>
<accession>A0A5S4GW53</accession>
<organism evidence="1 2">
    <name type="scientific">Nonomuraea zeae</name>
    <dbReference type="NCBI Taxonomy" id="1642303"/>
    <lineage>
        <taxon>Bacteria</taxon>
        <taxon>Bacillati</taxon>
        <taxon>Actinomycetota</taxon>
        <taxon>Actinomycetes</taxon>
        <taxon>Streptosporangiales</taxon>
        <taxon>Streptosporangiaceae</taxon>
        <taxon>Nonomuraea</taxon>
    </lineage>
</organism>